<dbReference type="Proteomes" id="UP001341840">
    <property type="component" value="Unassembled WGS sequence"/>
</dbReference>
<evidence type="ECO:0000313" key="1">
    <source>
        <dbReference type="EMBL" id="MED6124755.1"/>
    </source>
</evidence>
<name>A0ABU6RLA7_9FABA</name>
<sequence>MDAKNSLFSWSKEILGVLELRLIGIEEGIRKAKEGIEEQNDHKRKPKSEKQSIVWSHDPIVRPHMSLGAFRDAFCQYPCDCTVSTRDRADAKSKLQSLLTVRPHRVPCDRAVPSGRIKIKAKNEISNFRARTKVIARPNST</sequence>
<keyword evidence="2" id="KW-1185">Reference proteome</keyword>
<proteinExistence type="predicted"/>
<dbReference type="EMBL" id="JASCZI010030775">
    <property type="protein sequence ID" value="MED6124755.1"/>
    <property type="molecule type" value="Genomic_DNA"/>
</dbReference>
<evidence type="ECO:0000313" key="2">
    <source>
        <dbReference type="Proteomes" id="UP001341840"/>
    </source>
</evidence>
<reference evidence="1 2" key="1">
    <citation type="journal article" date="2023" name="Plants (Basel)">
        <title>Bridging the Gap: Combining Genomics and Transcriptomics Approaches to Understand Stylosanthes scabra, an Orphan Legume from the Brazilian Caatinga.</title>
        <authorList>
            <person name="Ferreira-Neto J.R.C."/>
            <person name="da Silva M.D."/>
            <person name="Binneck E."/>
            <person name="de Melo N.F."/>
            <person name="da Silva R.H."/>
            <person name="de Melo A.L.T.M."/>
            <person name="Pandolfi V."/>
            <person name="Bustamante F.O."/>
            <person name="Brasileiro-Vidal A.C."/>
            <person name="Benko-Iseppon A.M."/>
        </authorList>
    </citation>
    <scope>NUCLEOTIDE SEQUENCE [LARGE SCALE GENOMIC DNA]</scope>
    <source>
        <tissue evidence="1">Leaves</tissue>
    </source>
</reference>
<comment type="caution">
    <text evidence="1">The sequence shown here is derived from an EMBL/GenBank/DDBJ whole genome shotgun (WGS) entry which is preliminary data.</text>
</comment>
<organism evidence="1 2">
    <name type="scientific">Stylosanthes scabra</name>
    <dbReference type="NCBI Taxonomy" id="79078"/>
    <lineage>
        <taxon>Eukaryota</taxon>
        <taxon>Viridiplantae</taxon>
        <taxon>Streptophyta</taxon>
        <taxon>Embryophyta</taxon>
        <taxon>Tracheophyta</taxon>
        <taxon>Spermatophyta</taxon>
        <taxon>Magnoliopsida</taxon>
        <taxon>eudicotyledons</taxon>
        <taxon>Gunneridae</taxon>
        <taxon>Pentapetalae</taxon>
        <taxon>rosids</taxon>
        <taxon>fabids</taxon>
        <taxon>Fabales</taxon>
        <taxon>Fabaceae</taxon>
        <taxon>Papilionoideae</taxon>
        <taxon>50 kb inversion clade</taxon>
        <taxon>dalbergioids sensu lato</taxon>
        <taxon>Dalbergieae</taxon>
        <taxon>Pterocarpus clade</taxon>
        <taxon>Stylosanthes</taxon>
    </lineage>
</organism>
<accession>A0ABU6RLA7</accession>
<protein>
    <submittedName>
        <fullName evidence="1">Uncharacterized protein</fullName>
    </submittedName>
</protein>
<gene>
    <name evidence="1" type="ORF">PIB30_061882</name>
</gene>